<dbReference type="EMBL" id="MLKD01000024">
    <property type="protein sequence ID" value="OQE16450.1"/>
    <property type="molecule type" value="Genomic_DNA"/>
</dbReference>
<feature type="compositionally biased region" description="Basic and acidic residues" evidence="1">
    <location>
        <begin position="517"/>
        <end position="528"/>
    </location>
</feature>
<protein>
    <recommendedName>
        <fullName evidence="2">DUF7514 domain-containing protein</fullName>
    </recommendedName>
</protein>
<feature type="compositionally biased region" description="Polar residues" evidence="1">
    <location>
        <begin position="82"/>
        <end position="91"/>
    </location>
</feature>
<feature type="compositionally biased region" description="Basic and acidic residues" evidence="1">
    <location>
        <begin position="402"/>
        <end position="416"/>
    </location>
</feature>
<dbReference type="PANTHER" id="PTHR39611">
    <property type="entry name" value="HYDROXYPROLINE-RICH GLYCOPROTEIN DZ-HRGP-RELATED"/>
    <property type="match status" value="1"/>
</dbReference>
<evidence type="ECO:0000259" key="2">
    <source>
        <dbReference type="Pfam" id="PF24355"/>
    </source>
</evidence>
<feature type="compositionally biased region" description="Gly residues" evidence="1">
    <location>
        <begin position="628"/>
        <end position="641"/>
    </location>
</feature>
<feature type="compositionally biased region" description="Polar residues" evidence="1">
    <location>
        <begin position="8"/>
        <end position="20"/>
    </location>
</feature>
<feature type="region of interest" description="Disordered" evidence="1">
    <location>
        <begin position="402"/>
        <end position="641"/>
    </location>
</feature>
<feature type="compositionally biased region" description="Basic and acidic residues" evidence="1">
    <location>
        <begin position="209"/>
        <end position="223"/>
    </location>
</feature>
<gene>
    <name evidence="3" type="ORF">PENSTE_c024G05128</name>
</gene>
<dbReference type="Pfam" id="PF24355">
    <property type="entry name" value="DUF7514"/>
    <property type="match status" value="1"/>
</dbReference>
<dbReference type="STRING" id="303698.A0A1V6SRT3"/>
<keyword evidence="4" id="KW-1185">Reference proteome</keyword>
<organism evidence="3 4">
    <name type="scientific">Penicillium steckii</name>
    <dbReference type="NCBI Taxonomy" id="303698"/>
    <lineage>
        <taxon>Eukaryota</taxon>
        <taxon>Fungi</taxon>
        <taxon>Dikarya</taxon>
        <taxon>Ascomycota</taxon>
        <taxon>Pezizomycotina</taxon>
        <taxon>Eurotiomycetes</taxon>
        <taxon>Eurotiomycetidae</taxon>
        <taxon>Eurotiales</taxon>
        <taxon>Aspergillaceae</taxon>
        <taxon>Penicillium</taxon>
    </lineage>
</organism>
<feature type="compositionally biased region" description="Basic and acidic residues" evidence="1">
    <location>
        <begin position="69"/>
        <end position="78"/>
    </location>
</feature>
<feature type="compositionally biased region" description="Basic and acidic residues" evidence="1">
    <location>
        <begin position="556"/>
        <end position="573"/>
    </location>
</feature>
<feature type="compositionally biased region" description="Low complexity" evidence="1">
    <location>
        <begin position="529"/>
        <end position="555"/>
    </location>
</feature>
<feature type="compositionally biased region" description="Basic and acidic residues" evidence="1">
    <location>
        <begin position="596"/>
        <end position="606"/>
    </location>
</feature>
<dbReference type="OrthoDB" id="5413703at2759"/>
<comment type="caution">
    <text evidence="3">The sequence shown here is derived from an EMBL/GenBank/DDBJ whole genome shotgun (WGS) entry which is preliminary data.</text>
</comment>
<sequence length="641" mass="71027">MAYDGYRSSPNPYQMGNMTSDPNDPYGPPNPPYPSRHETDHLNMPQPQMPPSTSSTPNMEPYPAPPRPESTHSGHFHDAVSSAVNSSENTSYLSPDVLQQITATVIQQLKANGLDNASSLSGSSGPPPARSQSLQPPYTAADVAPRPHSESPPITSQRSGSGPFVDPMSKSYDTQPYVAPSAYSGDFPPRQATDTFSRRRESMSSQGSHRGEARPRPPERDTTAMEMTTLERIWGKLFEDGKPTKRLSQFLRGIAMHLIEDYPPGNTLVITPDKMQKFYADTNVSLDQYPWKDIFDDRTSSISRLFRDLKVQHHLVQPEDLQERPDIPGLTPQGFEKWATVMILAHPDLEYERLQKAVLNMPISNPDDKKERFPKEIPRRLFPESSDIQLREETEEYIMKHCGVDLPRITDDERNSRPSTAKRSPEPGVSSSGRARSYERGRPPPASVSSAVIDDDEDEKDQPTPSVSIERERKPYSAQPGGGKQYNGGGSNHSRTSTGSFSTSRPTDTPSNNTQHRTADKFDRDSRYGRTGSGATSRRFSRGSRSSSRGMNSRPSDYRHSESDLHSSRETAPRYEGISAADLYMESPTSIISDGDDGRRFKDHLPSRGSRSGAGAGSSNGEDYYRGMLGGHGGGPVKYYH</sequence>
<accession>A0A1V6SRT3</accession>
<feature type="domain" description="DUF7514" evidence="2">
    <location>
        <begin position="237"/>
        <end position="396"/>
    </location>
</feature>
<evidence type="ECO:0000313" key="4">
    <source>
        <dbReference type="Proteomes" id="UP000191285"/>
    </source>
</evidence>
<dbReference type="PANTHER" id="PTHR39611:SF1">
    <property type="entry name" value="HYDROXYPROLINE-RICH GLYCOPROTEIN DZ-HRGP"/>
    <property type="match status" value="1"/>
</dbReference>
<name>A0A1V6SRT3_9EURO</name>
<dbReference type="AlphaFoldDB" id="A0A1V6SRT3"/>
<evidence type="ECO:0000256" key="1">
    <source>
        <dbReference type="SAM" id="MobiDB-lite"/>
    </source>
</evidence>
<feature type="compositionally biased region" description="Low complexity" evidence="1">
    <location>
        <begin position="494"/>
        <end position="507"/>
    </location>
</feature>
<feature type="region of interest" description="Disordered" evidence="1">
    <location>
        <begin position="1"/>
        <end position="91"/>
    </location>
</feature>
<proteinExistence type="predicted"/>
<feature type="compositionally biased region" description="Gly residues" evidence="1">
    <location>
        <begin position="480"/>
        <end position="491"/>
    </location>
</feature>
<feature type="compositionally biased region" description="Low complexity" evidence="1">
    <location>
        <begin position="43"/>
        <end position="59"/>
    </location>
</feature>
<dbReference type="InterPro" id="IPR055936">
    <property type="entry name" value="DUF7514"/>
</dbReference>
<dbReference type="Proteomes" id="UP000191285">
    <property type="component" value="Unassembled WGS sequence"/>
</dbReference>
<feature type="region of interest" description="Disordered" evidence="1">
    <location>
        <begin position="115"/>
        <end position="225"/>
    </location>
</feature>
<evidence type="ECO:0000313" key="3">
    <source>
        <dbReference type="EMBL" id="OQE16450.1"/>
    </source>
</evidence>
<feature type="compositionally biased region" description="Pro residues" evidence="1">
    <location>
        <begin position="25"/>
        <end position="34"/>
    </location>
</feature>
<reference evidence="4" key="1">
    <citation type="journal article" date="2017" name="Nat. Microbiol.">
        <title>Global analysis of biosynthetic gene clusters reveals vast potential of secondary metabolite production in Penicillium species.</title>
        <authorList>
            <person name="Nielsen J.C."/>
            <person name="Grijseels S."/>
            <person name="Prigent S."/>
            <person name="Ji B."/>
            <person name="Dainat J."/>
            <person name="Nielsen K.F."/>
            <person name="Frisvad J.C."/>
            <person name="Workman M."/>
            <person name="Nielsen J."/>
        </authorList>
    </citation>
    <scope>NUCLEOTIDE SEQUENCE [LARGE SCALE GENOMIC DNA]</scope>
    <source>
        <strain evidence="4">IBT 24891</strain>
    </source>
</reference>